<proteinExistence type="predicted"/>
<gene>
    <name evidence="1" type="ORF">L2E82_24487</name>
</gene>
<evidence type="ECO:0000313" key="1">
    <source>
        <dbReference type="EMBL" id="KAI3752454.1"/>
    </source>
</evidence>
<dbReference type="EMBL" id="CM042012">
    <property type="protein sequence ID" value="KAI3752454.1"/>
    <property type="molecule type" value="Genomic_DNA"/>
</dbReference>
<reference evidence="1 2" key="2">
    <citation type="journal article" date="2022" name="Mol. Ecol. Resour.">
        <title>The genomes of chicory, endive, great burdock and yacon provide insights into Asteraceae paleo-polyploidization history and plant inulin production.</title>
        <authorList>
            <person name="Fan W."/>
            <person name="Wang S."/>
            <person name="Wang H."/>
            <person name="Wang A."/>
            <person name="Jiang F."/>
            <person name="Liu H."/>
            <person name="Zhao H."/>
            <person name="Xu D."/>
            <person name="Zhang Y."/>
        </authorList>
    </citation>
    <scope>NUCLEOTIDE SEQUENCE [LARGE SCALE GENOMIC DNA]</scope>
    <source>
        <strain evidence="2">cv. Punajuju</strain>
        <tissue evidence="1">Leaves</tissue>
    </source>
</reference>
<name>A0ACB9E0C1_CICIN</name>
<protein>
    <submittedName>
        <fullName evidence="1">Uncharacterized protein</fullName>
    </submittedName>
</protein>
<sequence>MLMGDYMVFINVIPSIFHVLNASSIKSFGNVHHVGFNHYTHTQEVKYLNFYIIVLRFNFTISSSSSSTSSGVGYNK</sequence>
<organism evidence="1 2">
    <name type="scientific">Cichorium intybus</name>
    <name type="common">Chicory</name>
    <dbReference type="NCBI Taxonomy" id="13427"/>
    <lineage>
        <taxon>Eukaryota</taxon>
        <taxon>Viridiplantae</taxon>
        <taxon>Streptophyta</taxon>
        <taxon>Embryophyta</taxon>
        <taxon>Tracheophyta</taxon>
        <taxon>Spermatophyta</taxon>
        <taxon>Magnoliopsida</taxon>
        <taxon>eudicotyledons</taxon>
        <taxon>Gunneridae</taxon>
        <taxon>Pentapetalae</taxon>
        <taxon>asterids</taxon>
        <taxon>campanulids</taxon>
        <taxon>Asterales</taxon>
        <taxon>Asteraceae</taxon>
        <taxon>Cichorioideae</taxon>
        <taxon>Cichorieae</taxon>
        <taxon>Cichoriinae</taxon>
        <taxon>Cichorium</taxon>
    </lineage>
</organism>
<comment type="caution">
    <text evidence="1">The sequence shown here is derived from an EMBL/GenBank/DDBJ whole genome shotgun (WGS) entry which is preliminary data.</text>
</comment>
<dbReference type="Proteomes" id="UP001055811">
    <property type="component" value="Linkage Group LG04"/>
</dbReference>
<evidence type="ECO:0000313" key="2">
    <source>
        <dbReference type="Proteomes" id="UP001055811"/>
    </source>
</evidence>
<keyword evidence="2" id="KW-1185">Reference proteome</keyword>
<reference evidence="2" key="1">
    <citation type="journal article" date="2022" name="Mol. Ecol. Resour.">
        <title>The genomes of chicory, endive, great burdock and yacon provide insights into Asteraceae palaeo-polyploidization history and plant inulin production.</title>
        <authorList>
            <person name="Fan W."/>
            <person name="Wang S."/>
            <person name="Wang H."/>
            <person name="Wang A."/>
            <person name="Jiang F."/>
            <person name="Liu H."/>
            <person name="Zhao H."/>
            <person name="Xu D."/>
            <person name="Zhang Y."/>
        </authorList>
    </citation>
    <scope>NUCLEOTIDE SEQUENCE [LARGE SCALE GENOMIC DNA]</scope>
    <source>
        <strain evidence="2">cv. Punajuju</strain>
    </source>
</reference>
<accession>A0ACB9E0C1</accession>